<keyword evidence="1 2" id="KW-1015">Disulfide bond</keyword>
<keyword evidence="4" id="KW-0732">Signal</keyword>
<gene>
    <name evidence="7" type="ORF">LSH36_120g06029</name>
</gene>
<dbReference type="SMART" id="SM00181">
    <property type="entry name" value="EGF"/>
    <property type="match status" value="1"/>
</dbReference>
<name>A0AAD9JXF9_9ANNE</name>
<dbReference type="Gene3D" id="2.10.70.10">
    <property type="entry name" value="Complement Module, domain 1"/>
    <property type="match status" value="1"/>
</dbReference>
<keyword evidence="8" id="KW-1185">Reference proteome</keyword>
<dbReference type="PROSITE" id="PS50923">
    <property type="entry name" value="SUSHI"/>
    <property type="match status" value="1"/>
</dbReference>
<feature type="domain" description="Sushi" evidence="6">
    <location>
        <begin position="318"/>
        <end position="375"/>
    </location>
</feature>
<comment type="caution">
    <text evidence="2">Lacks conserved residue(s) required for the propagation of feature annotation.</text>
</comment>
<feature type="disulfide bond" evidence="2">
    <location>
        <begin position="305"/>
        <end position="314"/>
    </location>
</feature>
<comment type="caution">
    <text evidence="7">The sequence shown here is derived from an EMBL/GenBank/DDBJ whole genome shotgun (WGS) entry which is preliminary data.</text>
</comment>
<evidence type="ECO:0000256" key="3">
    <source>
        <dbReference type="PROSITE-ProRule" id="PRU00302"/>
    </source>
</evidence>
<accession>A0AAD9JXF9</accession>
<organism evidence="7 8">
    <name type="scientific">Paralvinella palmiformis</name>
    <dbReference type="NCBI Taxonomy" id="53620"/>
    <lineage>
        <taxon>Eukaryota</taxon>
        <taxon>Metazoa</taxon>
        <taxon>Spiralia</taxon>
        <taxon>Lophotrochozoa</taxon>
        <taxon>Annelida</taxon>
        <taxon>Polychaeta</taxon>
        <taxon>Sedentaria</taxon>
        <taxon>Canalipalpata</taxon>
        <taxon>Terebellida</taxon>
        <taxon>Terebelliformia</taxon>
        <taxon>Alvinellidae</taxon>
        <taxon>Paralvinella</taxon>
    </lineage>
</organism>
<feature type="domain" description="EGF-like" evidence="5">
    <location>
        <begin position="278"/>
        <end position="315"/>
    </location>
</feature>
<dbReference type="Proteomes" id="UP001208570">
    <property type="component" value="Unassembled WGS sequence"/>
</dbReference>
<dbReference type="CDD" id="cd00033">
    <property type="entry name" value="CCP"/>
    <property type="match status" value="1"/>
</dbReference>
<dbReference type="Pfam" id="PF00084">
    <property type="entry name" value="Sushi"/>
    <property type="match status" value="1"/>
</dbReference>
<reference evidence="7" key="1">
    <citation type="journal article" date="2023" name="Mol. Biol. Evol.">
        <title>Third-Generation Sequencing Reveals the Adaptive Role of the Epigenome in Three Deep-Sea Polychaetes.</title>
        <authorList>
            <person name="Perez M."/>
            <person name="Aroh O."/>
            <person name="Sun Y."/>
            <person name="Lan Y."/>
            <person name="Juniper S.K."/>
            <person name="Young C.R."/>
            <person name="Angers B."/>
            <person name="Qian P.Y."/>
        </authorList>
    </citation>
    <scope>NUCLEOTIDE SEQUENCE</scope>
    <source>
        <strain evidence="7">P08H-3</strain>
    </source>
</reference>
<dbReference type="SMART" id="SM00032">
    <property type="entry name" value="CCP"/>
    <property type="match status" value="1"/>
</dbReference>
<dbReference type="Pfam" id="PF00008">
    <property type="entry name" value="EGF"/>
    <property type="match status" value="1"/>
</dbReference>
<dbReference type="EMBL" id="JAODUP010000120">
    <property type="protein sequence ID" value="KAK2161178.1"/>
    <property type="molecule type" value="Genomic_DNA"/>
</dbReference>
<dbReference type="PROSITE" id="PS00022">
    <property type="entry name" value="EGF_1"/>
    <property type="match status" value="1"/>
</dbReference>
<dbReference type="InterPro" id="IPR000742">
    <property type="entry name" value="EGF"/>
</dbReference>
<proteinExistence type="predicted"/>
<evidence type="ECO:0000256" key="1">
    <source>
        <dbReference type="ARBA" id="ARBA00023157"/>
    </source>
</evidence>
<dbReference type="InterPro" id="IPR035976">
    <property type="entry name" value="Sushi/SCR/CCP_sf"/>
</dbReference>
<dbReference type="SUPFAM" id="SSF57196">
    <property type="entry name" value="EGF/Laminin"/>
    <property type="match status" value="1"/>
</dbReference>
<sequence>MDKLLIICVLTVLAHFAGCCDTGRIFVGSVNETYPNQIDKNGIYLEISRRLDGLPVYKHESRDYYLYHVSGNIISPHWLVGSDPGSLTATLSLQTAAPSVEMANELWSVWSSSRRAWEEEKHLKAVCIDKKFVTCKTGKIRLRGLSPWNHHQLNRTGYYYLTNKTNEMRPVYRSEHRNDYLFYVDGLWMVGPEVGRVSAGIFVLDYAWRPEYITESWIVFNGKQFLREPKMRITCAGNDVSSSSVMNRRDDDEEDDDAIGADDVMMIVEGILHEGDAILPVCGSTYCENGGTCIKNEINDYLCACPELFFGARCERTVDCGAPPHIDGGEVVSQSGSGFHALAFYACVDQRILRGESVVSCQETGEWSDPPSCVDWLDFISPGVNPTPARSPRQHFITLARHRNHRRHRRSLLPVDISKMKALF</sequence>
<evidence type="ECO:0000256" key="2">
    <source>
        <dbReference type="PROSITE-ProRule" id="PRU00076"/>
    </source>
</evidence>
<dbReference type="SUPFAM" id="SSF57535">
    <property type="entry name" value="Complement control module/SCR domain"/>
    <property type="match status" value="1"/>
</dbReference>
<dbReference type="Gene3D" id="2.10.25.10">
    <property type="entry name" value="Laminin"/>
    <property type="match status" value="1"/>
</dbReference>
<dbReference type="CDD" id="cd00054">
    <property type="entry name" value="EGF_CA"/>
    <property type="match status" value="1"/>
</dbReference>
<protein>
    <submittedName>
        <fullName evidence="7">Uncharacterized protein</fullName>
    </submittedName>
</protein>
<evidence type="ECO:0000313" key="7">
    <source>
        <dbReference type="EMBL" id="KAK2161178.1"/>
    </source>
</evidence>
<evidence type="ECO:0000313" key="8">
    <source>
        <dbReference type="Proteomes" id="UP001208570"/>
    </source>
</evidence>
<dbReference type="AlphaFoldDB" id="A0AAD9JXF9"/>
<feature type="chain" id="PRO_5041957252" evidence="4">
    <location>
        <begin position="20"/>
        <end position="424"/>
    </location>
</feature>
<dbReference type="InterPro" id="IPR000436">
    <property type="entry name" value="Sushi_SCR_CCP_dom"/>
</dbReference>
<evidence type="ECO:0000259" key="6">
    <source>
        <dbReference type="PROSITE" id="PS50923"/>
    </source>
</evidence>
<keyword evidence="3" id="KW-0768">Sushi</keyword>
<keyword evidence="2" id="KW-0245">EGF-like domain</keyword>
<evidence type="ECO:0000259" key="5">
    <source>
        <dbReference type="PROSITE" id="PS50026"/>
    </source>
</evidence>
<dbReference type="PROSITE" id="PS50026">
    <property type="entry name" value="EGF_3"/>
    <property type="match status" value="1"/>
</dbReference>
<evidence type="ECO:0000256" key="4">
    <source>
        <dbReference type="SAM" id="SignalP"/>
    </source>
</evidence>
<feature type="signal peptide" evidence="4">
    <location>
        <begin position="1"/>
        <end position="19"/>
    </location>
</feature>